<dbReference type="GO" id="GO:0008758">
    <property type="term" value="F:UDP-2,3-diacylglucosamine hydrolase activity"/>
    <property type="evidence" value="ECO:0007669"/>
    <property type="project" value="TreeGrafter"/>
</dbReference>
<dbReference type="EMBL" id="JACOPP010000016">
    <property type="protein sequence ID" value="MBC5734340.1"/>
    <property type="molecule type" value="Genomic_DNA"/>
</dbReference>
<keyword evidence="2" id="KW-0378">Hydrolase</keyword>
<proteinExistence type="predicted"/>
<comment type="caution">
    <text evidence="4">The sequence shown here is derived from an EMBL/GenBank/DDBJ whole genome shotgun (WGS) entry which is preliminary data.</text>
</comment>
<keyword evidence="5" id="KW-1185">Reference proteome</keyword>
<dbReference type="SUPFAM" id="SSF56300">
    <property type="entry name" value="Metallo-dependent phosphatases"/>
    <property type="match status" value="1"/>
</dbReference>
<dbReference type="AlphaFoldDB" id="A0A8J6JHI1"/>
<dbReference type="InterPro" id="IPR029052">
    <property type="entry name" value="Metallo-depent_PP-like"/>
</dbReference>
<dbReference type="GO" id="GO:0009245">
    <property type="term" value="P:lipid A biosynthetic process"/>
    <property type="evidence" value="ECO:0007669"/>
    <property type="project" value="TreeGrafter"/>
</dbReference>
<reference evidence="4" key="1">
    <citation type="submission" date="2020-08" db="EMBL/GenBank/DDBJ databases">
        <title>Genome public.</title>
        <authorList>
            <person name="Liu C."/>
            <person name="Sun Q."/>
        </authorList>
    </citation>
    <scope>NUCLEOTIDE SEQUENCE</scope>
    <source>
        <strain evidence="4">NSJ-51</strain>
    </source>
</reference>
<dbReference type="PANTHER" id="PTHR31302">
    <property type="entry name" value="TRANSMEMBRANE PROTEIN WITH METALLOPHOSPHOESTERASE DOMAIN-RELATED"/>
    <property type="match status" value="1"/>
</dbReference>
<evidence type="ECO:0000313" key="5">
    <source>
        <dbReference type="Proteomes" id="UP000661435"/>
    </source>
</evidence>
<evidence type="ECO:0000259" key="3">
    <source>
        <dbReference type="Pfam" id="PF00149"/>
    </source>
</evidence>
<evidence type="ECO:0000256" key="1">
    <source>
        <dbReference type="ARBA" id="ARBA00022723"/>
    </source>
</evidence>
<dbReference type="GO" id="GO:0046872">
    <property type="term" value="F:metal ion binding"/>
    <property type="evidence" value="ECO:0007669"/>
    <property type="project" value="UniProtKB-KW"/>
</dbReference>
<name>A0A8J6JHI1_9FIRM</name>
<dbReference type="Proteomes" id="UP000661435">
    <property type="component" value="Unassembled WGS sequence"/>
</dbReference>
<organism evidence="4 5">
    <name type="scientific">Lawsonibacter hominis</name>
    <dbReference type="NCBI Taxonomy" id="2763053"/>
    <lineage>
        <taxon>Bacteria</taxon>
        <taxon>Bacillati</taxon>
        <taxon>Bacillota</taxon>
        <taxon>Clostridia</taxon>
        <taxon>Eubacteriales</taxon>
        <taxon>Oscillospiraceae</taxon>
        <taxon>Lawsonibacter</taxon>
    </lineage>
</organism>
<sequence>MGHQAAAAQGPAVRRPRRRRRLLAAARLVCVGAAAVDSRLAVRTYTIPAPQLSAPLRLALITDFHSCDYGAGQAQLLSALEAAQPDLVLLGGDIFDDDAPGANTLELIPLLLQRWSCCYVTGNHEWRTGRAEALKAWFSAQGVTVLAGDCTLFSKDGAAIALCGVDDPAVGEQAWAAQLERASAQRPEGVVSLLLSHRPERIETYLSYGFDVILAGHAHGGQWRLPGLINGLAAPNQGLFPRYAGGRYDLEGTVLVVSRGLARETTRLPRIFNRPELVLLDLVPDA</sequence>
<dbReference type="GO" id="GO:0016020">
    <property type="term" value="C:membrane"/>
    <property type="evidence" value="ECO:0007669"/>
    <property type="project" value="GOC"/>
</dbReference>
<evidence type="ECO:0000313" key="4">
    <source>
        <dbReference type="EMBL" id="MBC5734340.1"/>
    </source>
</evidence>
<keyword evidence="1" id="KW-0479">Metal-binding</keyword>
<evidence type="ECO:0000256" key="2">
    <source>
        <dbReference type="ARBA" id="ARBA00022801"/>
    </source>
</evidence>
<accession>A0A8J6JHI1</accession>
<feature type="domain" description="Calcineurin-like phosphoesterase" evidence="3">
    <location>
        <begin position="56"/>
        <end position="220"/>
    </location>
</feature>
<dbReference type="InterPro" id="IPR051158">
    <property type="entry name" value="Metallophosphoesterase_sf"/>
</dbReference>
<dbReference type="InterPro" id="IPR004843">
    <property type="entry name" value="Calcineurin-like_PHP"/>
</dbReference>
<dbReference type="Gene3D" id="3.60.21.10">
    <property type="match status" value="1"/>
</dbReference>
<dbReference type="PANTHER" id="PTHR31302:SF31">
    <property type="entry name" value="PHOSPHODIESTERASE YAEI"/>
    <property type="match status" value="1"/>
</dbReference>
<dbReference type="Pfam" id="PF00149">
    <property type="entry name" value="Metallophos"/>
    <property type="match status" value="1"/>
</dbReference>
<gene>
    <name evidence="4" type="ORF">H8S57_11460</name>
</gene>
<protein>
    <submittedName>
        <fullName evidence="4">Metallophosphoesterase</fullName>
    </submittedName>
</protein>